<accession>A0ABV9DM00</accession>
<dbReference type="RefSeq" id="WP_390297510.1">
    <property type="nucleotide sequence ID" value="NZ_JBHSFU010000008.1"/>
</dbReference>
<evidence type="ECO:0000313" key="2">
    <source>
        <dbReference type="EMBL" id="MFC4559413.1"/>
    </source>
</evidence>
<dbReference type="PANTHER" id="PTHR38447">
    <property type="entry name" value="TRANSCRIPTION FACTOR YDEB-RELATED"/>
    <property type="match status" value="1"/>
</dbReference>
<dbReference type="Gene3D" id="2.40.10.170">
    <property type="match status" value="1"/>
</dbReference>
<keyword evidence="3" id="KW-1185">Reference proteome</keyword>
<dbReference type="Pfam" id="PF02559">
    <property type="entry name" value="CarD_TRCF_RID"/>
    <property type="match status" value="1"/>
</dbReference>
<dbReference type="InterPro" id="IPR052531">
    <property type="entry name" value="CarD-like_regulator"/>
</dbReference>
<dbReference type="PANTHER" id="PTHR38447:SF1">
    <property type="entry name" value="RNA POLYMERASE-BINDING TRANSCRIPTION FACTOR CARD"/>
    <property type="match status" value="1"/>
</dbReference>
<dbReference type="InterPro" id="IPR042215">
    <property type="entry name" value="CarD-like_C"/>
</dbReference>
<reference evidence="3" key="1">
    <citation type="journal article" date="2019" name="Int. J. Syst. Evol. Microbiol.">
        <title>The Global Catalogue of Microorganisms (GCM) 10K type strain sequencing project: providing services to taxonomists for standard genome sequencing and annotation.</title>
        <authorList>
            <consortium name="The Broad Institute Genomics Platform"/>
            <consortium name="The Broad Institute Genome Sequencing Center for Infectious Disease"/>
            <person name="Wu L."/>
            <person name="Ma J."/>
        </authorList>
    </citation>
    <scope>NUCLEOTIDE SEQUENCE [LARGE SCALE GENOMIC DNA]</scope>
    <source>
        <strain evidence="3">CGMCC 4.7426</strain>
    </source>
</reference>
<dbReference type="EMBL" id="JBHSFU010000008">
    <property type="protein sequence ID" value="MFC4559413.1"/>
    <property type="molecule type" value="Genomic_DNA"/>
</dbReference>
<evidence type="ECO:0000259" key="1">
    <source>
        <dbReference type="SMART" id="SM01058"/>
    </source>
</evidence>
<feature type="domain" description="CarD-like/TRCF RNAP-interacting" evidence="1">
    <location>
        <begin position="1"/>
        <end position="112"/>
    </location>
</feature>
<comment type="caution">
    <text evidence="2">The sequence shown here is derived from an EMBL/GenBank/DDBJ whole genome shotgun (WGS) entry which is preliminary data.</text>
</comment>
<dbReference type="Gene3D" id="1.20.58.1290">
    <property type="entry name" value="CarD-like, C-terminal domain"/>
    <property type="match status" value="1"/>
</dbReference>
<dbReference type="SUPFAM" id="SSF141259">
    <property type="entry name" value="CarD-like"/>
    <property type="match status" value="1"/>
</dbReference>
<evidence type="ECO:0000313" key="3">
    <source>
        <dbReference type="Proteomes" id="UP001595989"/>
    </source>
</evidence>
<gene>
    <name evidence="2" type="ORF">ACFO3D_14540</name>
</gene>
<name>A0ABV9DM00_9BACI</name>
<dbReference type="InterPro" id="IPR036101">
    <property type="entry name" value="CarD-like/TRCF_RID_sf"/>
</dbReference>
<proteinExistence type="predicted"/>
<sequence>MFNIGDLIIYSTHGICKIDDICDKTVSGVTRTYYVLHPMEDDHHLTISTPVNDSKVVMLELIHKEEASTILDSFQYPGIEWNDNPNERFRKYSDIVNSGNRKEIASVINTLMRRKTEAELQEKKLYERDHKLLNTIKNILFKELAISMNTTFEDVNENVFKVITENR</sequence>
<dbReference type="InterPro" id="IPR003711">
    <property type="entry name" value="CarD-like/TRCF_RID"/>
</dbReference>
<organism evidence="2 3">
    <name type="scientific">Virgibacillus kekensis</name>
    <dbReference type="NCBI Taxonomy" id="202261"/>
    <lineage>
        <taxon>Bacteria</taxon>
        <taxon>Bacillati</taxon>
        <taxon>Bacillota</taxon>
        <taxon>Bacilli</taxon>
        <taxon>Bacillales</taxon>
        <taxon>Bacillaceae</taxon>
        <taxon>Virgibacillus</taxon>
    </lineage>
</organism>
<dbReference type="Pfam" id="PF21095">
    <property type="entry name" value="CarD_C"/>
    <property type="match status" value="1"/>
</dbReference>
<dbReference type="SMART" id="SM01058">
    <property type="entry name" value="CarD_TRCF"/>
    <property type="match status" value="1"/>
</dbReference>
<dbReference type="Proteomes" id="UP001595989">
    <property type="component" value="Unassembled WGS sequence"/>
</dbReference>
<protein>
    <submittedName>
        <fullName evidence="2">CarD family transcriptional regulator</fullName>
    </submittedName>
</protein>
<dbReference type="InterPro" id="IPR048792">
    <property type="entry name" value="CarD_C"/>
</dbReference>